<evidence type="ECO:0000256" key="10">
    <source>
        <dbReference type="RuleBase" id="RU361115"/>
    </source>
</evidence>
<feature type="region of interest" description="Disordered" evidence="11">
    <location>
        <begin position="387"/>
        <end position="442"/>
    </location>
</feature>
<feature type="transmembrane region" description="Helical" evidence="10">
    <location>
        <begin position="264"/>
        <end position="285"/>
    </location>
</feature>
<evidence type="ECO:0000256" key="6">
    <source>
        <dbReference type="ARBA" id="ARBA00022989"/>
    </source>
</evidence>
<name>A0A316ZK03_9BASI</name>
<evidence type="ECO:0000256" key="5">
    <source>
        <dbReference type="ARBA" id="ARBA00022832"/>
    </source>
</evidence>
<dbReference type="GO" id="GO:0005789">
    <property type="term" value="C:endoplasmic reticulum membrane"/>
    <property type="evidence" value="ECO:0007669"/>
    <property type="project" value="TreeGrafter"/>
</dbReference>
<keyword evidence="5 10" id="KW-0276">Fatty acid metabolism</keyword>
<accession>A0A316ZK03</accession>
<dbReference type="GO" id="GO:0034625">
    <property type="term" value="P:fatty acid elongation, monounsaturated fatty acid"/>
    <property type="evidence" value="ECO:0007669"/>
    <property type="project" value="TreeGrafter"/>
</dbReference>
<dbReference type="EC" id="2.3.1.-" evidence="10"/>
<dbReference type="GO" id="GO:0009922">
    <property type="term" value="F:fatty acid elongase activity"/>
    <property type="evidence" value="ECO:0007669"/>
    <property type="project" value="InterPro"/>
</dbReference>
<evidence type="ECO:0000256" key="3">
    <source>
        <dbReference type="ARBA" id="ARBA00022679"/>
    </source>
</evidence>
<dbReference type="OrthoDB" id="10259681at2759"/>
<feature type="transmembrane region" description="Helical" evidence="10">
    <location>
        <begin position="230"/>
        <end position="252"/>
    </location>
</feature>
<comment type="catalytic activity">
    <reaction evidence="10">
        <text>an acyl-CoA + malonyl-CoA + H(+) = a 3-oxoacyl-CoA + CO2 + CoA</text>
        <dbReference type="Rhea" id="RHEA:50252"/>
        <dbReference type="ChEBI" id="CHEBI:15378"/>
        <dbReference type="ChEBI" id="CHEBI:16526"/>
        <dbReference type="ChEBI" id="CHEBI:57287"/>
        <dbReference type="ChEBI" id="CHEBI:57384"/>
        <dbReference type="ChEBI" id="CHEBI:58342"/>
        <dbReference type="ChEBI" id="CHEBI:90726"/>
    </reaction>
    <physiologicalReaction direction="left-to-right" evidence="10">
        <dbReference type="Rhea" id="RHEA:50253"/>
    </physiologicalReaction>
</comment>
<reference evidence="12 13" key="1">
    <citation type="journal article" date="2018" name="Mol. Biol. Evol.">
        <title>Broad Genomic Sampling Reveals a Smut Pathogenic Ancestry of the Fungal Clade Ustilaginomycotina.</title>
        <authorList>
            <person name="Kijpornyongpan T."/>
            <person name="Mondo S.J."/>
            <person name="Barry K."/>
            <person name="Sandor L."/>
            <person name="Lee J."/>
            <person name="Lipzen A."/>
            <person name="Pangilinan J."/>
            <person name="LaButti K."/>
            <person name="Hainaut M."/>
            <person name="Henrissat B."/>
            <person name="Grigoriev I.V."/>
            <person name="Spatafora J.W."/>
            <person name="Aime M.C."/>
        </authorList>
    </citation>
    <scope>NUCLEOTIDE SEQUENCE [LARGE SCALE GENOMIC DNA]</scope>
    <source>
        <strain evidence="12 13">MCA 4186</strain>
    </source>
</reference>
<keyword evidence="8 10" id="KW-0472">Membrane</keyword>
<evidence type="ECO:0000256" key="2">
    <source>
        <dbReference type="ARBA" id="ARBA00022516"/>
    </source>
</evidence>
<dbReference type="EMBL" id="KZ819283">
    <property type="protein sequence ID" value="PWO01435.1"/>
    <property type="molecule type" value="Genomic_DNA"/>
</dbReference>
<feature type="compositionally biased region" description="Low complexity" evidence="11">
    <location>
        <begin position="400"/>
        <end position="424"/>
    </location>
</feature>
<dbReference type="Pfam" id="PF01151">
    <property type="entry name" value="ELO"/>
    <property type="match status" value="1"/>
</dbReference>
<feature type="transmembrane region" description="Helical" evidence="10">
    <location>
        <begin position="118"/>
        <end position="142"/>
    </location>
</feature>
<dbReference type="GO" id="GO:0030148">
    <property type="term" value="P:sphingolipid biosynthetic process"/>
    <property type="evidence" value="ECO:0007669"/>
    <property type="project" value="TreeGrafter"/>
</dbReference>
<sequence length="442" mass="47335">MPSVPVFPVLLAGAVAALYVLAPGYFTSARVASTGYPLDAPGHDSWAALRHAPYPPYPFAGHALLERLVPVAFYEASLRPLPPLLFSAVYYIVAHAANHTLGSAPKDATRGTGPTAQLLRAAVVAHNLALALYSAFTFAAMLPPVVDLFVQGWRGSGVEGMKVALCSIPTNDPYLGRWAYLFMLSKYYEVVDSLILHLKGKRIGHLQSYHHAGALICMWVAYRYQSQPVWVFVTFNSGVHTAMYLYYVCAALHLPFPRALKRNLTTLQILQIASGTLLTNLYLLISITPAHVLSTLATVHTSLPRLFASHTDTLFFGGGPPRKAMALATYAADRATSSVPASCLQTKGAEVALHVNTAYMLPLLALFAHFFISSYLRPSKTASAHSRAKGAVDAPPAPAPSAAAKATESTAEPRPAVPAYVAPPSGRPGERSLKAVPASNRP</sequence>
<dbReference type="STRING" id="58919.A0A316ZK03"/>
<keyword evidence="4 10" id="KW-0812">Transmembrane</keyword>
<dbReference type="PANTHER" id="PTHR11157:SF169">
    <property type="entry name" value="ELONGATION OF FATTY ACIDS PROTEIN"/>
    <property type="match status" value="1"/>
</dbReference>
<feature type="transmembrane region" description="Helical" evidence="10">
    <location>
        <begin position="358"/>
        <end position="376"/>
    </location>
</feature>
<keyword evidence="3 10" id="KW-0808">Transferase</keyword>
<organism evidence="12 13">
    <name type="scientific">Tilletiopsis washingtonensis</name>
    <dbReference type="NCBI Taxonomy" id="58919"/>
    <lineage>
        <taxon>Eukaryota</taxon>
        <taxon>Fungi</taxon>
        <taxon>Dikarya</taxon>
        <taxon>Basidiomycota</taxon>
        <taxon>Ustilaginomycotina</taxon>
        <taxon>Exobasidiomycetes</taxon>
        <taxon>Entylomatales</taxon>
        <taxon>Entylomatales incertae sedis</taxon>
        <taxon>Tilletiopsis</taxon>
    </lineage>
</organism>
<dbReference type="AlphaFoldDB" id="A0A316ZK03"/>
<dbReference type="GeneID" id="37267550"/>
<dbReference type="PANTHER" id="PTHR11157">
    <property type="entry name" value="FATTY ACID ACYL TRANSFERASE-RELATED"/>
    <property type="match status" value="1"/>
</dbReference>
<keyword evidence="9 10" id="KW-0275">Fatty acid biosynthesis</keyword>
<evidence type="ECO:0000313" key="13">
    <source>
        <dbReference type="Proteomes" id="UP000245946"/>
    </source>
</evidence>
<dbReference type="Proteomes" id="UP000245946">
    <property type="component" value="Unassembled WGS sequence"/>
</dbReference>
<comment type="similarity">
    <text evidence="10">Belongs to the ELO family.</text>
</comment>
<keyword evidence="13" id="KW-1185">Reference proteome</keyword>
<evidence type="ECO:0000256" key="4">
    <source>
        <dbReference type="ARBA" id="ARBA00022692"/>
    </source>
</evidence>
<evidence type="ECO:0000256" key="7">
    <source>
        <dbReference type="ARBA" id="ARBA00023098"/>
    </source>
</evidence>
<keyword evidence="6 10" id="KW-1133">Transmembrane helix</keyword>
<dbReference type="InterPro" id="IPR002076">
    <property type="entry name" value="ELO_fam"/>
</dbReference>
<dbReference type="RefSeq" id="XP_025601713.1">
    <property type="nucleotide sequence ID" value="XM_025740004.1"/>
</dbReference>
<evidence type="ECO:0000313" key="12">
    <source>
        <dbReference type="EMBL" id="PWO01435.1"/>
    </source>
</evidence>
<dbReference type="GO" id="GO:0019367">
    <property type="term" value="P:fatty acid elongation, saturated fatty acid"/>
    <property type="evidence" value="ECO:0007669"/>
    <property type="project" value="TreeGrafter"/>
</dbReference>
<gene>
    <name evidence="12" type="ORF">FA09DRAFT_292472</name>
</gene>
<keyword evidence="2 10" id="KW-0444">Lipid biosynthesis</keyword>
<evidence type="ECO:0000256" key="1">
    <source>
        <dbReference type="ARBA" id="ARBA00004141"/>
    </source>
</evidence>
<evidence type="ECO:0000256" key="9">
    <source>
        <dbReference type="ARBA" id="ARBA00023160"/>
    </source>
</evidence>
<keyword evidence="7 10" id="KW-0443">Lipid metabolism</keyword>
<proteinExistence type="inferred from homology"/>
<dbReference type="GO" id="GO:0042761">
    <property type="term" value="P:very long-chain fatty acid biosynthetic process"/>
    <property type="evidence" value="ECO:0007669"/>
    <property type="project" value="TreeGrafter"/>
</dbReference>
<feature type="transmembrane region" description="Helical" evidence="10">
    <location>
        <begin position="6"/>
        <end position="26"/>
    </location>
</feature>
<protein>
    <recommendedName>
        <fullName evidence="10">Elongation of fatty acids protein</fullName>
        <ecNumber evidence="10">2.3.1.-</ecNumber>
    </recommendedName>
</protein>
<evidence type="ECO:0000256" key="11">
    <source>
        <dbReference type="SAM" id="MobiDB-lite"/>
    </source>
</evidence>
<dbReference type="GO" id="GO:0034626">
    <property type="term" value="P:fatty acid elongation, polyunsaturated fatty acid"/>
    <property type="evidence" value="ECO:0007669"/>
    <property type="project" value="TreeGrafter"/>
</dbReference>
<evidence type="ECO:0000256" key="8">
    <source>
        <dbReference type="ARBA" id="ARBA00023136"/>
    </source>
</evidence>
<comment type="subcellular location">
    <subcellularLocation>
        <location evidence="1">Membrane</location>
        <topology evidence="1">Multi-pass membrane protein</topology>
    </subcellularLocation>
</comment>